<dbReference type="Gene3D" id="3.20.20.10">
    <property type="entry name" value="Alanine racemase"/>
    <property type="match status" value="1"/>
</dbReference>
<dbReference type="EMBL" id="BAAAGX010000001">
    <property type="protein sequence ID" value="GAA0220066.1"/>
    <property type="molecule type" value="Genomic_DNA"/>
</dbReference>
<evidence type="ECO:0000259" key="3">
    <source>
        <dbReference type="Pfam" id="PF01168"/>
    </source>
</evidence>
<dbReference type="InterPro" id="IPR029066">
    <property type="entry name" value="PLP-binding_barrel"/>
</dbReference>
<keyword evidence="1" id="KW-0663">Pyridoxal phosphate</keyword>
<protein>
    <submittedName>
        <fullName evidence="4">YggS family pyridoxal phosphate-dependent enzyme</fullName>
    </submittedName>
</protein>
<proteinExistence type="inferred from homology"/>
<dbReference type="PROSITE" id="PS01211">
    <property type="entry name" value="UPF0001"/>
    <property type="match status" value="1"/>
</dbReference>
<dbReference type="Pfam" id="PF01168">
    <property type="entry name" value="Ala_racemase_N"/>
    <property type="match status" value="1"/>
</dbReference>
<dbReference type="NCBIfam" id="TIGR00044">
    <property type="entry name" value="YggS family pyridoxal phosphate-dependent enzyme"/>
    <property type="match status" value="1"/>
</dbReference>
<name>A0ABP3D0L6_9ACTN</name>
<evidence type="ECO:0000313" key="4">
    <source>
        <dbReference type="EMBL" id="GAA0220066.1"/>
    </source>
</evidence>
<accession>A0ABP3D0L6</accession>
<dbReference type="PANTHER" id="PTHR10146">
    <property type="entry name" value="PROLINE SYNTHETASE CO-TRANSCRIBED BACTERIAL HOMOLOG PROTEIN"/>
    <property type="match status" value="1"/>
</dbReference>
<comment type="similarity">
    <text evidence="2">Belongs to the pyridoxal phosphate-binding protein YggS/PROSC family.</text>
</comment>
<evidence type="ECO:0000256" key="2">
    <source>
        <dbReference type="RuleBase" id="RU004514"/>
    </source>
</evidence>
<dbReference type="PIRSF" id="PIRSF004848">
    <property type="entry name" value="YBL036c_PLPDEIII"/>
    <property type="match status" value="1"/>
</dbReference>
<dbReference type="Proteomes" id="UP001500967">
    <property type="component" value="Unassembled WGS sequence"/>
</dbReference>
<sequence length="203" mass="21117">MIAVTKTWPASDVAELAALGVHDVAENKDQEARAKASSLESLDVRWHFVGQLQRNKARSVVRYADVVHSVDRPELVTALAKAAAQHRDAPLDVLVQVDLDSAAGRGGVAPAGVLALAAEVAASDTLRLVGLMAVAPLGGDPDHAFARLADVSRALRGEHADATWISAGMSGDLESAVRHGATHVRVGSALLGKRVSGHGSVRP</sequence>
<dbReference type="CDD" id="cd00635">
    <property type="entry name" value="PLPDE_III_YBL036c_like"/>
    <property type="match status" value="1"/>
</dbReference>
<evidence type="ECO:0000313" key="5">
    <source>
        <dbReference type="Proteomes" id="UP001500967"/>
    </source>
</evidence>
<organism evidence="4 5">
    <name type="scientific">Cryptosporangium japonicum</name>
    <dbReference type="NCBI Taxonomy" id="80872"/>
    <lineage>
        <taxon>Bacteria</taxon>
        <taxon>Bacillati</taxon>
        <taxon>Actinomycetota</taxon>
        <taxon>Actinomycetes</taxon>
        <taxon>Cryptosporangiales</taxon>
        <taxon>Cryptosporangiaceae</taxon>
        <taxon>Cryptosporangium</taxon>
    </lineage>
</organism>
<dbReference type="InterPro" id="IPR001608">
    <property type="entry name" value="Ala_racemase_N"/>
</dbReference>
<evidence type="ECO:0000256" key="1">
    <source>
        <dbReference type="ARBA" id="ARBA00022898"/>
    </source>
</evidence>
<comment type="caution">
    <text evidence="4">The sequence shown here is derived from an EMBL/GenBank/DDBJ whole genome shotgun (WGS) entry which is preliminary data.</text>
</comment>
<keyword evidence="5" id="KW-1185">Reference proteome</keyword>
<gene>
    <name evidence="4" type="ORF">GCM10009539_01730</name>
</gene>
<dbReference type="PANTHER" id="PTHR10146:SF14">
    <property type="entry name" value="PYRIDOXAL PHOSPHATE HOMEOSTASIS PROTEIN"/>
    <property type="match status" value="1"/>
</dbReference>
<dbReference type="InterPro" id="IPR011078">
    <property type="entry name" value="PyrdxlP_homeostasis"/>
</dbReference>
<reference evidence="5" key="1">
    <citation type="journal article" date="2019" name="Int. J. Syst. Evol. Microbiol.">
        <title>The Global Catalogue of Microorganisms (GCM) 10K type strain sequencing project: providing services to taxonomists for standard genome sequencing and annotation.</title>
        <authorList>
            <consortium name="The Broad Institute Genomics Platform"/>
            <consortium name="The Broad Institute Genome Sequencing Center for Infectious Disease"/>
            <person name="Wu L."/>
            <person name="Ma J."/>
        </authorList>
    </citation>
    <scope>NUCLEOTIDE SEQUENCE [LARGE SCALE GENOMIC DNA]</scope>
    <source>
        <strain evidence="5">JCM 10425</strain>
    </source>
</reference>
<feature type="domain" description="Alanine racemase N-terminal" evidence="3">
    <location>
        <begin position="9"/>
        <end position="193"/>
    </location>
</feature>
<dbReference type="SUPFAM" id="SSF51419">
    <property type="entry name" value="PLP-binding barrel"/>
    <property type="match status" value="1"/>
</dbReference>